<dbReference type="PROSITE" id="PS51257">
    <property type="entry name" value="PROKAR_LIPOPROTEIN"/>
    <property type="match status" value="1"/>
</dbReference>
<accession>A0ABS9SN67</accession>
<dbReference type="EMBL" id="JAKWBL010000004">
    <property type="protein sequence ID" value="MCH5599843.1"/>
    <property type="molecule type" value="Genomic_DNA"/>
</dbReference>
<dbReference type="Proteomes" id="UP001202248">
    <property type="component" value="Unassembled WGS sequence"/>
</dbReference>
<comment type="caution">
    <text evidence="1">The sequence shown here is derived from an EMBL/GenBank/DDBJ whole genome shotgun (WGS) entry which is preliminary data.</text>
</comment>
<dbReference type="RefSeq" id="WP_240831871.1">
    <property type="nucleotide sequence ID" value="NZ_JAKWBL010000004.1"/>
</dbReference>
<reference evidence="1 2" key="1">
    <citation type="submission" date="2022-02" db="EMBL/GenBank/DDBJ databases">
        <authorList>
            <person name="Min J."/>
        </authorList>
    </citation>
    <scope>NUCLEOTIDE SEQUENCE [LARGE SCALE GENOMIC DNA]</scope>
    <source>
        <strain evidence="1 2">GR10-1</strain>
    </source>
</reference>
<evidence type="ECO:0000313" key="2">
    <source>
        <dbReference type="Proteomes" id="UP001202248"/>
    </source>
</evidence>
<evidence type="ECO:0000313" key="1">
    <source>
        <dbReference type="EMBL" id="MCH5599843.1"/>
    </source>
</evidence>
<gene>
    <name evidence="1" type="ORF">MKP09_18955</name>
</gene>
<name>A0ABS9SN67_9BACT</name>
<proteinExistence type="predicted"/>
<protein>
    <submittedName>
        <fullName evidence="1">Uncharacterized protein</fullName>
    </submittedName>
</protein>
<keyword evidence="2" id="KW-1185">Reference proteome</keyword>
<sequence length="69" mass="8459">MKYLPIVLLLLLFSCKQKNREVTPAFYYWKSNFNPTSYEKKKLDSLDIQTLFVKFFDVAWDVNQKRRYQ</sequence>
<organism evidence="1 2">
    <name type="scientific">Niabella ginsengisoli</name>
    <dbReference type="NCBI Taxonomy" id="522298"/>
    <lineage>
        <taxon>Bacteria</taxon>
        <taxon>Pseudomonadati</taxon>
        <taxon>Bacteroidota</taxon>
        <taxon>Chitinophagia</taxon>
        <taxon>Chitinophagales</taxon>
        <taxon>Chitinophagaceae</taxon>
        <taxon>Niabella</taxon>
    </lineage>
</organism>